<dbReference type="InterPro" id="IPR046796">
    <property type="entry name" value="Transposase_32_dom"/>
</dbReference>
<evidence type="ECO:0000256" key="1">
    <source>
        <dbReference type="SAM" id="MobiDB-lite"/>
    </source>
</evidence>
<name>M1DX05_SOLTU</name>
<dbReference type="Proteomes" id="UP000011115">
    <property type="component" value="Unassembled WGS sequence"/>
</dbReference>
<accession>M1DX05</accession>
<dbReference type="PaxDb" id="4113-PGSC0003DMT400095763"/>
<reference evidence="3" key="2">
    <citation type="submission" date="2015-06" db="UniProtKB">
        <authorList>
            <consortium name="EnsemblPlants"/>
        </authorList>
    </citation>
    <scope>IDENTIFICATION</scope>
    <source>
        <strain evidence="3">DM1-3 516 R44</strain>
    </source>
</reference>
<sequence length="500" mass="56356">MLTEKEKIARLVTEEHRVLTGSLHTMPDIHQLFQKHKCEWMAPSPGAFGEERVREFYASYAATLRGSIDRRSKPATQAPLTATLVHGFSVDISETTIRKFLYGPSHTLPINTTKFDYRWDIIRSGAFQRNADQRETLLRWLARHLTTDGERAELVSSPHLGIKKSTLTFVAKLFWLLVRNWVSPTQADNVLTWDCTVMVAALVAGMDINFARILIAEIHKRAFKATTTLPFPCFIFHLCRDIGVPVWHCEKLVQATKTLDIGLIRDEANKVAPRREPPVEVPPLGADLVADVEQKQGEEPSPPVITEDAPISHSPVTNQAPISSRSTPSSGFVIVPLARVQKLEAQMATLLEHMRLWMQRSIVESEARMDQQMEHMMDQKVQVVHKFLDAFELRVLERPATTVDVTTLQKEVESLCADITGLFAPPETEPESSPTAPVDNTVLGALFIDEMLPPASSRHVRKCPRSSQTSDDTEAGRDRKRHRQEHKEARRASIVDEAMH</sequence>
<feature type="region of interest" description="Disordered" evidence="1">
    <location>
        <begin position="295"/>
        <end position="328"/>
    </location>
</feature>
<feature type="domain" description="Putative plant transposon protein" evidence="2">
    <location>
        <begin position="34"/>
        <end position="245"/>
    </location>
</feature>
<keyword evidence="4" id="KW-1185">Reference proteome</keyword>
<dbReference type="Pfam" id="PF20167">
    <property type="entry name" value="Transposase_32"/>
    <property type="match status" value="1"/>
</dbReference>
<dbReference type="HOGENOM" id="CLU_028647_0_0_1"/>
<dbReference type="AlphaFoldDB" id="M1DX05"/>
<feature type="compositionally biased region" description="Basic and acidic residues" evidence="1">
    <location>
        <begin position="485"/>
        <end position="500"/>
    </location>
</feature>
<feature type="compositionally biased region" description="Polar residues" evidence="1">
    <location>
        <begin position="314"/>
        <end position="328"/>
    </location>
</feature>
<protein>
    <submittedName>
        <fullName evidence="3">Integrase core domain containing protein</fullName>
    </submittedName>
</protein>
<evidence type="ECO:0000313" key="3">
    <source>
        <dbReference type="EnsemblPlants" id="PGSC0003DMT400095763"/>
    </source>
</evidence>
<dbReference type="Gramene" id="PGSC0003DMT400095763">
    <property type="protein sequence ID" value="PGSC0003DMT400095763"/>
    <property type="gene ID" value="PGSC0003DMG400045334"/>
</dbReference>
<dbReference type="EnsemblPlants" id="PGSC0003DMT400095763">
    <property type="protein sequence ID" value="PGSC0003DMT400095763"/>
    <property type="gene ID" value="PGSC0003DMG400045334"/>
</dbReference>
<evidence type="ECO:0000259" key="2">
    <source>
        <dbReference type="Pfam" id="PF20167"/>
    </source>
</evidence>
<evidence type="ECO:0000313" key="4">
    <source>
        <dbReference type="Proteomes" id="UP000011115"/>
    </source>
</evidence>
<proteinExistence type="predicted"/>
<dbReference type="InParanoid" id="M1DX05"/>
<organism evidence="3 4">
    <name type="scientific">Solanum tuberosum</name>
    <name type="common">Potato</name>
    <dbReference type="NCBI Taxonomy" id="4113"/>
    <lineage>
        <taxon>Eukaryota</taxon>
        <taxon>Viridiplantae</taxon>
        <taxon>Streptophyta</taxon>
        <taxon>Embryophyta</taxon>
        <taxon>Tracheophyta</taxon>
        <taxon>Spermatophyta</taxon>
        <taxon>Magnoliopsida</taxon>
        <taxon>eudicotyledons</taxon>
        <taxon>Gunneridae</taxon>
        <taxon>Pentapetalae</taxon>
        <taxon>asterids</taxon>
        <taxon>lamiids</taxon>
        <taxon>Solanales</taxon>
        <taxon>Solanaceae</taxon>
        <taxon>Solanoideae</taxon>
        <taxon>Solaneae</taxon>
        <taxon>Solanum</taxon>
    </lineage>
</organism>
<feature type="region of interest" description="Disordered" evidence="1">
    <location>
        <begin position="456"/>
        <end position="500"/>
    </location>
</feature>
<reference evidence="4" key="1">
    <citation type="journal article" date="2011" name="Nature">
        <title>Genome sequence and analysis of the tuber crop potato.</title>
        <authorList>
            <consortium name="The Potato Genome Sequencing Consortium"/>
        </authorList>
    </citation>
    <scope>NUCLEOTIDE SEQUENCE [LARGE SCALE GENOMIC DNA]</scope>
    <source>
        <strain evidence="4">cv. DM1-3 516 R44</strain>
    </source>
</reference>